<accession>A0A1D9P424</accession>
<proteinExistence type="predicted"/>
<keyword evidence="3" id="KW-1185">Reference proteome</keyword>
<evidence type="ECO:0000259" key="1">
    <source>
        <dbReference type="Pfam" id="PF15565"/>
    </source>
</evidence>
<protein>
    <recommendedName>
        <fullName evidence="1">Immunity protein 30 domain-containing protein</fullName>
    </recommendedName>
</protein>
<sequence length="151" mass="17674">MDKRSLINNLKKARKLSTDEEYYMFEGALQALSNNISVDDIHDICECFCDDTQDDETMFSLIHMIEKLRGKEYLEQIAKCTPLMLESHDWAMTLNKRIINSDVYFQMYMDVIRELDINSKNKIVALMKDIKNDNPQKFSDKVDYLITSVGL</sequence>
<feature type="domain" description="Immunity protein 30" evidence="1">
    <location>
        <begin position="13"/>
        <end position="108"/>
    </location>
</feature>
<dbReference type="RefSeq" id="WP_071176578.1">
    <property type="nucleotide sequence ID" value="NZ_CP017831.1"/>
</dbReference>
<dbReference type="OrthoDB" id="7009327at2"/>
<dbReference type="KEGG" id="bhu:bhn_I1892"/>
<gene>
    <name evidence="2" type="ORF">bhn_I1892</name>
</gene>
<reference evidence="3" key="1">
    <citation type="submission" date="2016-10" db="EMBL/GenBank/DDBJ databases">
        <title>The complete genome sequence of the rumen bacterium Butyrivibrio hungatei MB2003.</title>
        <authorList>
            <person name="Palevich N."/>
            <person name="Kelly W.J."/>
            <person name="Leahy S.C."/>
            <person name="Altermann E."/>
            <person name="Rakonjac J."/>
            <person name="Attwood G.T."/>
        </authorList>
    </citation>
    <scope>NUCLEOTIDE SEQUENCE [LARGE SCALE GENOMIC DNA]</scope>
    <source>
        <strain evidence="3">MB2003</strain>
    </source>
</reference>
<dbReference type="EMBL" id="CP017831">
    <property type="protein sequence ID" value="AOZ96925.1"/>
    <property type="molecule type" value="Genomic_DNA"/>
</dbReference>
<evidence type="ECO:0000313" key="2">
    <source>
        <dbReference type="EMBL" id="AOZ96925.1"/>
    </source>
</evidence>
<dbReference type="Proteomes" id="UP000179284">
    <property type="component" value="Chromosome I"/>
</dbReference>
<dbReference type="AlphaFoldDB" id="A0A1D9P424"/>
<dbReference type="Pfam" id="PF15565">
    <property type="entry name" value="Imm30"/>
    <property type="match status" value="1"/>
</dbReference>
<name>A0A1D9P424_9FIRM</name>
<organism evidence="2 3">
    <name type="scientific">Butyrivibrio hungatei</name>
    <dbReference type="NCBI Taxonomy" id="185008"/>
    <lineage>
        <taxon>Bacteria</taxon>
        <taxon>Bacillati</taxon>
        <taxon>Bacillota</taxon>
        <taxon>Clostridia</taxon>
        <taxon>Lachnospirales</taxon>
        <taxon>Lachnospiraceae</taxon>
        <taxon>Butyrivibrio</taxon>
    </lineage>
</organism>
<evidence type="ECO:0000313" key="3">
    <source>
        <dbReference type="Proteomes" id="UP000179284"/>
    </source>
</evidence>
<dbReference type="InterPro" id="IPR029084">
    <property type="entry name" value="Imm30"/>
</dbReference>